<dbReference type="EMBL" id="BMQA01000180">
    <property type="protein sequence ID" value="GGJ73413.1"/>
    <property type="molecule type" value="Genomic_DNA"/>
</dbReference>
<evidence type="ECO:0000313" key="3">
    <source>
        <dbReference type="Proteomes" id="UP000657574"/>
    </source>
</evidence>
<organism evidence="2 3">
    <name type="scientific">Streptomyces brasiliensis</name>
    <dbReference type="NCBI Taxonomy" id="1954"/>
    <lineage>
        <taxon>Bacteria</taxon>
        <taxon>Bacillati</taxon>
        <taxon>Actinomycetota</taxon>
        <taxon>Actinomycetes</taxon>
        <taxon>Kitasatosporales</taxon>
        <taxon>Streptomycetaceae</taxon>
        <taxon>Streptomyces</taxon>
    </lineage>
</organism>
<gene>
    <name evidence="2" type="ORF">GCM10010121_099930</name>
</gene>
<dbReference type="CDD" id="cd02440">
    <property type="entry name" value="AdoMet_MTases"/>
    <property type="match status" value="1"/>
</dbReference>
<dbReference type="AlphaFoldDB" id="A0A917PEP1"/>
<proteinExistence type="predicted"/>
<dbReference type="InterPro" id="IPR029063">
    <property type="entry name" value="SAM-dependent_MTases_sf"/>
</dbReference>
<comment type="caution">
    <text evidence="2">The sequence shown here is derived from an EMBL/GenBank/DDBJ whole genome shotgun (WGS) entry which is preliminary data.</text>
</comment>
<dbReference type="SUPFAM" id="SSF53335">
    <property type="entry name" value="S-adenosyl-L-methionine-dependent methyltransferases"/>
    <property type="match status" value="1"/>
</dbReference>
<name>A0A917PEP1_9ACTN</name>
<sequence>MSDTAIEHYWDTLVTPYELWAEPTSARLASAALDLIAPSTGSSVLDVAAGTGALALAAAERGLHVRAIDSSSRMVDRLTERLGSLAGCSAEVMDATKLLYDDDEFDAAFSVLGVMYFGPATMTALTEMVRVVRPGGVIGVVHWARPVGGGPMFLPLARAVERLDDPEVGTLEIPVTTAYLEGPEVEEALRGAGCTDVQSETAVVDSPTPAPETFLAELDPFFGMFPQYRAAVARHPDRFRALVAEEVRLVERGENGHPVAHANIAYGRVSH</sequence>
<reference evidence="2" key="1">
    <citation type="journal article" date="2014" name="Int. J. Syst. Evol. Microbiol.">
        <title>Complete genome sequence of Corynebacterium casei LMG S-19264T (=DSM 44701T), isolated from a smear-ripened cheese.</title>
        <authorList>
            <consortium name="US DOE Joint Genome Institute (JGI-PGF)"/>
            <person name="Walter F."/>
            <person name="Albersmeier A."/>
            <person name="Kalinowski J."/>
            <person name="Ruckert C."/>
        </authorList>
    </citation>
    <scope>NUCLEOTIDE SEQUENCE</scope>
    <source>
        <strain evidence="2">JCM 3086</strain>
    </source>
</reference>
<keyword evidence="3" id="KW-1185">Reference proteome</keyword>
<accession>A0A917PEP1</accession>
<dbReference type="Gene3D" id="3.40.50.150">
    <property type="entry name" value="Vaccinia Virus protein VP39"/>
    <property type="match status" value="1"/>
</dbReference>
<evidence type="ECO:0000259" key="1">
    <source>
        <dbReference type="Pfam" id="PF13649"/>
    </source>
</evidence>
<dbReference type="PANTHER" id="PTHR43591:SF24">
    <property type="entry name" value="2-METHOXY-6-POLYPRENYL-1,4-BENZOQUINOL METHYLASE, MITOCHONDRIAL"/>
    <property type="match status" value="1"/>
</dbReference>
<reference evidence="2" key="2">
    <citation type="submission" date="2020-09" db="EMBL/GenBank/DDBJ databases">
        <authorList>
            <person name="Sun Q."/>
            <person name="Ohkuma M."/>
        </authorList>
    </citation>
    <scope>NUCLEOTIDE SEQUENCE</scope>
    <source>
        <strain evidence="2">JCM 3086</strain>
    </source>
</reference>
<dbReference type="GO" id="GO:0008168">
    <property type="term" value="F:methyltransferase activity"/>
    <property type="evidence" value="ECO:0007669"/>
    <property type="project" value="TreeGrafter"/>
</dbReference>
<protein>
    <recommendedName>
        <fullName evidence="1">Methyltransferase domain-containing protein</fullName>
    </recommendedName>
</protein>
<evidence type="ECO:0000313" key="2">
    <source>
        <dbReference type="EMBL" id="GGJ73413.1"/>
    </source>
</evidence>
<dbReference type="Proteomes" id="UP000657574">
    <property type="component" value="Unassembled WGS sequence"/>
</dbReference>
<dbReference type="Pfam" id="PF13649">
    <property type="entry name" value="Methyltransf_25"/>
    <property type="match status" value="1"/>
</dbReference>
<dbReference type="RefSeq" id="WP_189317906.1">
    <property type="nucleotide sequence ID" value="NZ_BMQA01000180.1"/>
</dbReference>
<feature type="domain" description="Methyltransferase" evidence="1">
    <location>
        <begin position="44"/>
        <end position="136"/>
    </location>
</feature>
<dbReference type="InterPro" id="IPR041698">
    <property type="entry name" value="Methyltransf_25"/>
</dbReference>
<dbReference type="PANTHER" id="PTHR43591">
    <property type="entry name" value="METHYLTRANSFERASE"/>
    <property type="match status" value="1"/>
</dbReference>